<dbReference type="GO" id="GO:0097163">
    <property type="term" value="F:sulfur carrier activity"/>
    <property type="evidence" value="ECO:0007669"/>
    <property type="project" value="TreeGrafter"/>
</dbReference>
<dbReference type="EC" id="2.8.1.-" evidence="3"/>
<name>A0A0R2U2G5_9GAMM</name>
<dbReference type="EMBL" id="LICA01000389">
    <property type="protein sequence ID" value="KRO91986.1"/>
    <property type="molecule type" value="Genomic_DNA"/>
</dbReference>
<evidence type="ECO:0000256" key="2">
    <source>
        <dbReference type="ARBA" id="ARBA00022490"/>
    </source>
</evidence>
<dbReference type="GO" id="GO:0016740">
    <property type="term" value="F:transferase activity"/>
    <property type="evidence" value="ECO:0007669"/>
    <property type="project" value="UniProtKB-KW"/>
</dbReference>
<accession>A0A0R2U2G5</accession>
<dbReference type="Pfam" id="PF04358">
    <property type="entry name" value="DsrC"/>
    <property type="match status" value="1"/>
</dbReference>
<dbReference type="Gene3D" id="1.10.10.370">
    <property type="entry name" value="DsrC-like protein, C-terminal domain"/>
    <property type="match status" value="1"/>
</dbReference>
<sequence length="100" mass="10962">MPDDKKYLSKIPQWSTENATALGLEQDIQVADEHLEVLLLARAFYGNYGFSPSMRPLCKTVAASLGLDKGRSIYLNQLFPGSPAKIVARLAGLPKPKNCL</sequence>
<keyword evidence="3" id="KW-0808">Transferase</keyword>
<comment type="function">
    <text evidence="3">Part of a sulfur-relay system.</text>
</comment>
<dbReference type="PANTHER" id="PTHR37010:SF1">
    <property type="entry name" value="SULFURTRANSFERASE TUSE"/>
    <property type="match status" value="1"/>
</dbReference>
<comment type="subcellular location">
    <subcellularLocation>
        <location evidence="1">Cytoplasm</location>
    </subcellularLocation>
</comment>
<keyword evidence="2" id="KW-0963">Cytoplasm</keyword>
<organism evidence="5 6">
    <name type="scientific">SAR92 bacterium BACL26 MAG-121220-bin70</name>
    <dbReference type="NCBI Taxonomy" id="1655626"/>
    <lineage>
        <taxon>Bacteria</taxon>
        <taxon>Pseudomonadati</taxon>
        <taxon>Pseudomonadota</taxon>
        <taxon>Gammaproteobacteria</taxon>
        <taxon>Cellvibrionales</taxon>
        <taxon>Porticoccaceae</taxon>
        <taxon>SAR92 clade</taxon>
    </lineage>
</organism>
<evidence type="ECO:0000313" key="5">
    <source>
        <dbReference type="EMBL" id="KRO91986.1"/>
    </source>
</evidence>
<proteinExistence type="inferred from homology"/>
<evidence type="ECO:0000256" key="3">
    <source>
        <dbReference type="PIRNR" id="PIRNR006223"/>
    </source>
</evidence>
<dbReference type="PANTHER" id="PTHR37010">
    <property type="entry name" value="SULFURTRANSFERASE TUSE"/>
    <property type="match status" value="1"/>
</dbReference>
<evidence type="ECO:0000313" key="6">
    <source>
        <dbReference type="Proteomes" id="UP000051213"/>
    </source>
</evidence>
<evidence type="ECO:0000256" key="1">
    <source>
        <dbReference type="ARBA" id="ARBA00004496"/>
    </source>
</evidence>
<dbReference type="AlphaFoldDB" id="A0A0R2U2G5"/>
<dbReference type="InterPro" id="IPR042072">
    <property type="entry name" value="DsrC-like_C"/>
</dbReference>
<dbReference type="SUPFAM" id="SSF69721">
    <property type="entry name" value="DsrC, the gamma subunit of dissimilatory sulfite reductase"/>
    <property type="match status" value="1"/>
</dbReference>
<comment type="similarity">
    <text evidence="3">Belongs to the dsrC/tusE family.</text>
</comment>
<gene>
    <name evidence="5" type="ORF">ABS24_01490</name>
</gene>
<dbReference type="InterPro" id="IPR007453">
    <property type="entry name" value="DsrC/TusE"/>
</dbReference>
<evidence type="ECO:0000256" key="4">
    <source>
        <dbReference type="PIRSR" id="PIRSR006223-50"/>
    </source>
</evidence>
<dbReference type="GO" id="GO:0005737">
    <property type="term" value="C:cytoplasm"/>
    <property type="evidence" value="ECO:0007669"/>
    <property type="project" value="UniProtKB-SubCell"/>
</dbReference>
<reference evidence="5 6" key="1">
    <citation type="submission" date="2015-10" db="EMBL/GenBank/DDBJ databases">
        <title>Metagenome-Assembled Genomes uncover a global brackish microbiome.</title>
        <authorList>
            <person name="Hugerth L.W."/>
            <person name="Larsson J."/>
            <person name="Alneberg J."/>
            <person name="Lindh M.V."/>
            <person name="Legrand C."/>
            <person name="Pinhassi J."/>
            <person name="Andersson A.F."/>
        </authorList>
    </citation>
    <scope>NUCLEOTIDE SEQUENCE [LARGE SCALE GENOMIC DNA]</scope>
    <source>
        <strain evidence="5">BACL26 MAG-121220-bin70</strain>
    </source>
</reference>
<dbReference type="InterPro" id="IPR025526">
    <property type="entry name" value="DsrC-like_dom_sf"/>
</dbReference>
<dbReference type="NCBIfam" id="TIGR03342">
    <property type="entry name" value="dsrC_tusE_dsvC"/>
    <property type="match status" value="1"/>
</dbReference>
<dbReference type="GO" id="GO:0002143">
    <property type="term" value="P:tRNA wobble position uridine thiolation"/>
    <property type="evidence" value="ECO:0007669"/>
    <property type="project" value="TreeGrafter"/>
</dbReference>
<feature type="active site" description="Cysteine persulfide intermediate" evidence="4">
    <location>
        <position position="99"/>
    </location>
</feature>
<protein>
    <recommendedName>
        <fullName evidence="3">Sulfurtransferase</fullName>
        <ecNumber evidence="3">2.8.1.-</ecNumber>
    </recommendedName>
</protein>
<dbReference type="Proteomes" id="UP000051213">
    <property type="component" value="Unassembled WGS sequence"/>
</dbReference>
<dbReference type="PIRSF" id="PIRSF006223">
    <property type="entry name" value="DsrC_TusE"/>
    <property type="match status" value="1"/>
</dbReference>
<comment type="caution">
    <text evidence="5">The sequence shown here is derived from an EMBL/GenBank/DDBJ whole genome shotgun (WGS) entry which is preliminary data.</text>
</comment>